<reference evidence="4 5" key="1">
    <citation type="journal article" date="2016" name="Front. Microbiol.">
        <title>Fuerstia marisgermanicae gen. nov., sp. nov., an Unusual Member of the Phylum Planctomycetes from the German Wadden Sea.</title>
        <authorList>
            <person name="Kohn T."/>
            <person name="Heuer A."/>
            <person name="Jogler M."/>
            <person name="Vollmers J."/>
            <person name="Boedeker C."/>
            <person name="Bunk B."/>
            <person name="Rast P."/>
            <person name="Borchert D."/>
            <person name="Glockner I."/>
            <person name="Freese H.M."/>
            <person name="Klenk H.P."/>
            <person name="Overmann J."/>
            <person name="Kaster A.K."/>
            <person name="Rohde M."/>
            <person name="Wiegand S."/>
            <person name="Jogler C."/>
        </authorList>
    </citation>
    <scope>NUCLEOTIDE SEQUENCE [LARGE SCALE GENOMIC DNA]</scope>
    <source>
        <strain evidence="4 5">NH11</strain>
    </source>
</reference>
<dbReference type="KEGG" id="fmr:Fuma_00363"/>
<feature type="domain" description="3-keto-alpha-glucoside-1,2-lyase/3-keto-2-hydroxy-glucal hydratase" evidence="2">
    <location>
        <begin position="787"/>
        <end position="963"/>
    </location>
</feature>
<organism evidence="4 5">
    <name type="scientific">Fuerstiella marisgermanici</name>
    <dbReference type="NCBI Taxonomy" id="1891926"/>
    <lineage>
        <taxon>Bacteria</taxon>
        <taxon>Pseudomonadati</taxon>
        <taxon>Planctomycetota</taxon>
        <taxon>Planctomycetia</taxon>
        <taxon>Planctomycetales</taxon>
        <taxon>Planctomycetaceae</taxon>
        <taxon>Fuerstiella</taxon>
    </lineage>
</organism>
<dbReference type="Proteomes" id="UP000187735">
    <property type="component" value="Chromosome"/>
</dbReference>
<evidence type="ECO:0000259" key="3">
    <source>
        <dbReference type="Pfam" id="PF13088"/>
    </source>
</evidence>
<evidence type="ECO:0000313" key="5">
    <source>
        <dbReference type="Proteomes" id="UP000187735"/>
    </source>
</evidence>
<dbReference type="Gene3D" id="2.60.120.560">
    <property type="entry name" value="Exo-inulinase, domain 1"/>
    <property type="match status" value="1"/>
</dbReference>
<feature type="signal peptide" evidence="1">
    <location>
        <begin position="1"/>
        <end position="21"/>
    </location>
</feature>
<feature type="chain" id="PRO_5010166329" evidence="1">
    <location>
        <begin position="22"/>
        <end position="1005"/>
    </location>
</feature>
<feature type="domain" description="Sialidase" evidence="3">
    <location>
        <begin position="78"/>
        <end position="365"/>
    </location>
</feature>
<dbReference type="GO" id="GO:0016787">
    <property type="term" value="F:hydrolase activity"/>
    <property type="evidence" value="ECO:0007669"/>
    <property type="project" value="InterPro"/>
</dbReference>
<dbReference type="CDD" id="cd15482">
    <property type="entry name" value="Sialidase_non-viral"/>
    <property type="match status" value="2"/>
</dbReference>
<evidence type="ECO:0000256" key="1">
    <source>
        <dbReference type="SAM" id="SignalP"/>
    </source>
</evidence>
<evidence type="ECO:0000313" key="4">
    <source>
        <dbReference type="EMBL" id="APZ90779.1"/>
    </source>
</evidence>
<dbReference type="Pfam" id="PF13088">
    <property type="entry name" value="BNR_2"/>
    <property type="match status" value="1"/>
</dbReference>
<dbReference type="AlphaFoldDB" id="A0A1P8W9R0"/>
<dbReference type="PANTHER" id="PTHR43752">
    <property type="entry name" value="BNR/ASP-BOX REPEAT FAMILY PROTEIN"/>
    <property type="match status" value="1"/>
</dbReference>
<dbReference type="RefSeq" id="WP_158520826.1">
    <property type="nucleotide sequence ID" value="NZ_CP017641.1"/>
</dbReference>
<dbReference type="Pfam" id="PF06439">
    <property type="entry name" value="3keto-disac_hyd"/>
    <property type="match status" value="1"/>
</dbReference>
<dbReference type="InterPro" id="IPR011040">
    <property type="entry name" value="Sialidase"/>
</dbReference>
<dbReference type="PANTHER" id="PTHR43752:SF2">
    <property type="entry name" value="BNR_ASP-BOX REPEAT FAMILY PROTEIN"/>
    <property type="match status" value="1"/>
</dbReference>
<accession>A0A1P8W9R0</accession>
<dbReference type="EMBL" id="CP017641">
    <property type="protein sequence ID" value="APZ90779.1"/>
    <property type="molecule type" value="Genomic_DNA"/>
</dbReference>
<dbReference type="InterPro" id="IPR010496">
    <property type="entry name" value="AL/BT2_dom"/>
</dbReference>
<keyword evidence="1" id="KW-0732">Signal</keyword>
<sequence precursor="true">MKRTAALTALFLAMTAGISQAEDKKETPEQAAVRIAKMEKVADHALVPPVVNTSPLPEYDYDKLDYGMTIGIERTPGGRLWSCWVAGGDSPDAFFILASSDDDGETWSSPRAVLNSHAQGLGAKRSILVGNLWTDPQGRLWLIFDQSMDMYDGRAGVWATVCANPDADAPVWSEPRRIWHGVTLNKPTVLSTGEWMLPISLDQRPGFREFRGCFRELDPLRGANVFVSNDEGATWARRGVRTFPDPDWHEHMIVERDDNSLWMLARTRKGIMESESTDAGRTWSEPVASKINHPVARFHIRRLASNRLLLVKHGARIDTHEGRSLLTAWLSDDDGKTWRGSLMLDERTGVSYPDGFQAPDGTIYISWDRNRATDGEILMARFTEDDVLAKEFNGPKSKTKMLISRPLAREVAKLPAFSGPTPEVSREIDMPLVDLSQDKDRHSVVAAGTTSVYQGHCDTVLLLDGKTMFTAWCLGHAQWIGPIAKSTDAGLTWSKPLNVPANWKETSNTPALHRLIGPDGTARLFCFADGLDWSRQGKPPYPMHQSYSEDGGETWTPMVPNGVEGEVPPKPILSFDDGKRHVMWSDLPGYVVQSDSIDGGLTWSPSRRILRVPQRWSQPCVICSADGKTHLMLLRENSRKHQSMFSVSRDGAKTWTAPKELPAALTGDRHVAKFAPDGRLVIAFRDVATSSATYGHYVGWVGRFEDILKGKPGDYRVKLFHNTIRKESDKPGQGNADCGYSDLEVLPDGTIIATTYLKYADGPEKHSVMNTRFTLAETDALAEQVAFTSLFDGRSFSGWEHAGNWSIEDGAFARKQAGGPLTYTDALVPDDFELRFEWKVSKGCNSGVYYRPAQYEYQILDNVHSPYGKNARQSAGSLFFCMAPSKDATRPLGEWNSGRVKCKGSVIEHWVNGERVLSFDYTDPKWAKQVELLKIRGADLTARGGRLWLQDHGQDVWFRNLRWREIPHDEQLTADPDFIPMPVTGEALKQEQDRVKRMLEAQEKK</sequence>
<name>A0A1P8W9R0_9PLAN</name>
<keyword evidence="5" id="KW-1185">Reference proteome</keyword>
<protein>
    <submittedName>
        <fullName evidence="4">Putative neuraminidase (Sialidase)</fullName>
    </submittedName>
</protein>
<dbReference type="OrthoDB" id="41724at2"/>
<proteinExistence type="predicted"/>
<dbReference type="InterPro" id="IPR036278">
    <property type="entry name" value="Sialidase_sf"/>
</dbReference>
<dbReference type="SUPFAM" id="SSF50939">
    <property type="entry name" value="Sialidases"/>
    <property type="match status" value="2"/>
</dbReference>
<gene>
    <name evidence="4" type="ORF">Fuma_00363</name>
</gene>
<dbReference type="STRING" id="1891926.Fuma_00363"/>
<dbReference type="Gene3D" id="2.120.10.10">
    <property type="match status" value="3"/>
</dbReference>
<evidence type="ECO:0000259" key="2">
    <source>
        <dbReference type="Pfam" id="PF06439"/>
    </source>
</evidence>